<name>A0ABS3JCK1_9BACT</name>
<feature type="domain" description="Protein kinase" evidence="3">
    <location>
        <begin position="10"/>
        <end position="279"/>
    </location>
</feature>
<dbReference type="PROSITE" id="PS50011">
    <property type="entry name" value="PROTEIN_KINASE_DOM"/>
    <property type="match status" value="1"/>
</dbReference>
<feature type="transmembrane region" description="Helical" evidence="2">
    <location>
        <begin position="343"/>
        <end position="364"/>
    </location>
</feature>
<dbReference type="GO" id="GO:0016301">
    <property type="term" value="F:kinase activity"/>
    <property type="evidence" value="ECO:0007669"/>
    <property type="project" value="UniProtKB-KW"/>
</dbReference>
<feature type="compositionally biased region" description="Low complexity" evidence="1">
    <location>
        <begin position="370"/>
        <end position="384"/>
    </location>
</feature>
<protein>
    <submittedName>
        <fullName evidence="4">Protein kinase</fullName>
    </submittedName>
</protein>
<dbReference type="Proteomes" id="UP000664628">
    <property type="component" value="Unassembled WGS sequence"/>
</dbReference>
<proteinExistence type="predicted"/>
<keyword evidence="5" id="KW-1185">Reference proteome</keyword>
<keyword evidence="4" id="KW-0808">Transferase</keyword>
<evidence type="ECO:0000259" key="3">
    <source>
        <dbReference type="PROSITE" id="PS50011"/>
    </source>
</evidence>
<keyword evidence="2" id="KW-0472">Membrane</keyword>
<dbReference type="CDD" id="cd14014">
    <property type="entry name" value="STKc_PknB_like"/>
    <property type="match status" value="1"/>
</dbReference>
<dbReference type="EMBL" id="JAFMYW010000001">
    <property type="protein sequence ID" value="MBO0947724.1"/>
    <property type="molecule type" value="Genomic_DNA"/>
</dbReference>
<dbReference type="Pfam" id="PF00069">
    <property type="entry name" value="Pkinase"/>
    <property type="match status" value="1"/>
</dbReference>
<gene>
    <name evidence="4" type="ORF">J2I46_03970</name>
</gene>
<keyword evidence="4" id="KW-0418">Kinase</keyword>
<dbReference type="InterPro" id="IPR008271">
    <property type="entry name" value="Ser/Thr_kinase_AS"/>
</dbReference>
<dbReference type="InterPro" id="IPR011009">
    <property type="entry name" value="Kinase-like_dom_sf"/>
</dbReference>
<keyword evidence="2" id="KW-0812">Transmembrane</keyword>
<evidence type="ECO:0000313" key="5">
    <source>
        <dbReference type="Proteomes" id="UP000664628"/>
    </source>
</evidence>
<evidence type="ECO:0000313" key="4">
    <source>
        <dbReference type="EMBL" id="MBO0947724.1"/>
    </source>
</evidence>
<accession>A0ABS3JCK1</accession>
<feature type="compositionally biased region" description="Low complexity" evidence="1">
    <location>
        <begin position="303"/>
        <end position="318"/>
    </location>
</feature>
<organism evidence="4 5">
    <name type="scientific">Fibrella forsythiae</name>
    <dbReference type="NCBI Taxonomy" id="2817061"/>
    <lineage>
        <taxon>Bacteria</taxon>
        <taxon>Pseudomonadati</taxon>
        <taxon>Bacteroidota</taxon>
        <taxon>Cytophagia</taxon>
        <taxon>Cytophagales</taxon>
        <taxon>Spirosomataceae</taxon>
        <taxon>Fibrella</taxon>
    </lineage>
</organism>
<evidence type="ECO:0000256" key="1">
    <source>
        <dbReference type="SAM" id="MobiDB-lite"/>
    </source>
</evidence>
<dbReference type="PANTHER" id="PTHR24348">
    <property type="entry name" value="SERINE/THREONINE-PROTEIN KINASE UNC-51-RELATED"/>
    <property type="match status" value="1"/>
</dbReference>
<dbReference type="SUPFAM" id="SSF56112">
    <property type="entry name" value="Protein kinase-like (PK-like)"/>
    <property type="match status" value="1"/>
</dbReference>
<sequence length="541" mass="59026">MPTVSFNTNFPGYDVLGEIGRSNARVLKARHLATGDLVAIKHFALNTDADTLRRFQRESEIMTRMAHPNIVRVREVRLEADLPYIVLDYIEGGNVRQLITEQGCLSVELTIRLGLQVINAFRLIHAQGIVHRDVKPENILYHRLASGELHFLLTDFGVARLHEQPVTMTGQSLMTYEYAAPEQFDNPRNVTEAVDYYGLGVVFYECLTGKVPFAMRGETGIVTFMNAVLTTPPPTPVIPSNQPIPPSLANLVKQLLVKVPAERLHNPDGVRLALKQAEVEQLHYENGPATTSVPPAPVNRTESYTPPASTGTSPATATLSRTAGHEHPVRPADQLATRRRRSLLPIAFLVGALLLASLGAYWFFNRPTSTPATTSTPTQPAQTQEDAGSDDLPLTDTSDEDGPAATTDSTAATGQLPPSVKQVHTEAARRLYEEQVAQATQQLTVEAFGGKTGLLGGVRGLSIQLRNLSSITFTQVAVKVKYIKESGDLYKSTVMYFNQLGPNATIVRVAPDSPRGTRFRAEVLRADAANPDSIATTPLSR</sequence>
<dbReference type="InterPro" id="IPR045269">
    <property type="entry name" value="Atg1-like"/>
</dbReference>
<dbReference type="RefSeq" id="WP_207327626.1">
    <property type="nucleotide sequence ID" value="NZ_JAFMYW010000001.1"/>
</dbReference>
<feature type="region of interest" description="Disordered" evidence="1">
    <location>
        <begin position="370"/>
        <end position="424"/>
    </location>
</feature>
<evidence type="ECO:0000256" key="2">
    <source>
        <dbReference type="SAM" id="Phobius"/>
    </source>
</evidence>
<dbReference type="InterPro" id="IPR000719">
    <property type="entry name" value="Prot_kinase_dom"/>
</dbReference>
<dbReference type="PROSITE" id="PS00108">
    <property type="entry name" value="PROTEIN_KINASE_ST"/>
    <property type="match status" value="1"/>
</dbReference>
<reference evidence="4 5" key="1">
    <citation type="submission" date="2021-03" db="EMBL/GenBank/DDBJ databases">
        <title>Fibrella sp. HMF5405 genome sequencing and assembly.</title>
        <authorList>
            <person name="Kang H."/>
            <person name="Kim H."/>
            <person name="Bae S."/>
            <person name="Joh K."/>
        </authorList>
    </citation>
    <scope>NUCLEOTIDE SEQUENCE [LARGE SCALE GENOMIC DNA]</scope>
    <source>
        <strain evidence="4 5">HMF5405</strain>
    </source>
</reference>
<comment type="caution">
    <text evidence="4">The sequence shown here is derived from an EMBL/GenBank/DDBJ whole genome shotgun (WGS) entry which is preliminary data.</text>
</comment>
<feature type="region of interest" description="Disordered" evidence="1">
    <location>
        <begin position="286"/>
        <end position="334"/>
    </location>
</feature>
<dbReference type="Gene3D" id="1.10.510.10">
    <property type="entry name" value="Transferase(Phosphotransferase) domain 1"/>
    <property type="match status" value="1"/>
</dbReference>
<dbReference type="SMART" id="SM00220">
    <property type="entry name" value="S_TKc"/>
    <property type="match status" value="1"/>
</dbReference>
<keyword evidence="2" id="KW-1133">Transmembrane helix</keyword>